<comment type="caution">
    <text evidence="4">The sequence shown here is derived from an EMBL/GenBank/DDBJ whole genome shotgun (WGS) entry which is preliminary data.</text>
</comment>
<evidence type="ECO:0000313" key="4">
    <source>
        <dbReference type="EMBL" id="MDR6892146.1"/>
    </source>
</evidence>
<evidence type="ECO:0000256" key="2">
    <source>
        <dbReference type="ARBA" id="ARBA00023008"/>
    </source>
</evidence>
<keyword evidence="2" id="KW-0186">Copper</keyword>
<keyword evidence="5" id="KW-1185">Reference proteome</keyword>
<dbReference type="InterPro" id="IPR003735">
    <property type="entry name" value="Metal_Tscrpt_repr"/>
</dbReference>
<protein>
    <submittedName>
        <fullName evidence="4">DNA-binding FrmR family transcriptional regulator</fullName>
    </submittedName>
</protein>
<dbReference type="Pfam" id="PF02583">
    <property type="entry name" value="Trns_repr_metal"/>
    <property type="match status" value="1"/>
</dbReference>
<keyword evidence="4" id="KW-0238">DNA-binding</keyword>
<dbReference type="PANTHER" id="PTHR33677">
    <property type="entry name" value="TRANSCRIPTIONAL REPRESSOR FRMR-RELATED"/>
    <property type="match status" value="1"/>
</dbReference>
<dbReference type="GO" id="GO:0003677">
    <property type="term" value="F:DNA binding"/>
    <property type="evidence" value="ECO:0007669"/>
    <property type="project" value="UniProtKB-KW"/>
</dbReference>
<evidence type="ECO:0000313" key="5">
    <source>
        <dbReference type="Proteomes" id="UP001247307"/>
    </source>
</evidence>
<reference evidence="4" key="1">
    <citation type="submission" date="2023-07" db="EMBL/GenBank/DDBJ databases">
        <title>Sequencing the genomes of 1000 actinobacteria strains.</title>
        <authorList>
            <person name="Klenk H.-P."/>
        </authorList>
    </citation>
    <scope>NUCLEOTIDE SEQUENCE</scope>
    <source>
        <strain evidence="4">DSM 13988</strain>
    </source>
</reference>
<dbReference type="Gene3D" id="1.20.58.1000">
    <property type="entry name" value="Metal-sensitive repressor, helix protomer"/>
    <property type="match status" value="1"/>
</dbReference>
<organism evidence="4 5">
    <name type="scientific">Falsarthrobacter nasiphocae</name>
    <dbReference type="NCBI Taxonomy" id="189863"/>
    <lineage>
        <taxon>Bacteria</taxon>
        <taxon>Bacillati</taxon>
        <taxon>Actinomycetota</taxon>
        <taxon>Actinomycetes</taxon>
        <taxon>Micrococcales</taxon>
        <taxon>Micrococcaceae</taxon>
        <taxon>Falsarthrobacter</taxon>
    </lineage>
</organism>
<dbReference type="GO" id="GO:0045892">
    <property type="term" value="P:negative regulation of DNA-templated transcription"/>
    <property type="evidence" value="ECO:0007669"/>
    <property type="project" value="UniProtKB-ARBA"/>
</dbReference>
<dbReference type="EMBL" id="JAVDUI010000001">
    <property type="protein sequence ID" value="MDR6892146.1"/>
    <property type="molecule type" value="Genomic_DNA"/>
</dbReference>
<evidence type="ECO:0000256" key="1">
    <source>
        <dbReference type="ARBA" id="ARBA00005428"/>
    </source>
</evidence>
<dbReference type="InterPro" id="IPR038390">
    <property type="entry name" value="Metal_Tscrpt_repr_sf"/>
</dbReference>
<name>A0AAE4C5A5_9MICC</name>
<dbReference type="RefSeq" id="WP_309850734.1">
    <property type="nucleotide sequence ID" value="NZ_BAAAIU010000005.1"/>
</dbReference>
<comment type="similarity">
    <text evidence="1">Belongs to the CsoR family.</text>
</comment>
<dbReference type="PANTHER" id="PTHR33677:SF3">
    <property type="entry name" value="COPPER-SENSING TRANSCRIPTIONAL REPRESSOR RICR"/>
    <property type="match status" value="1"/>
</dbReference>
<proteinExistence type="inferred from homology"/>
<evidence type="ECO:0000256" key="3">
    <source>
        <dbReference type="SAM" id="MobiDB-lite"/>
    </source>
</evidence>
<sequence length="114" mass="12326">MIPPHDTHPTAAPGPVESAEAPAPDAPGYSGDKKALLARLKRIEGQVRGIRRMIEEDEYCIDVLTQVNAADSALRGVSIKLLEKHVGHCVAHAEGQELDAKVEEVITTISRLVR</sequence>
<gene>
    <name evidence="4" type="ORF">J2S35_001086</name>
</gene>
<dbReference type="AlphaFoldDB" id="A0AAE4C5A5"/>
<dbReference type="GO" id="GO:0046872">
    <property type="term" value="F:metal ion binding"/>
    <property type="evidence" value="ECO:0007669"/>
    <property type="project" value="InterPro"/>
</dbReference>
<dbReference type="Proteomes" id="UP001247307">
    <property type="component" value="Unassembled WGS sequence"/>
</dbReference>
<accession>A0AAE4C5A5</accession>
<feature type="region of interest" description="Disordered" evidence="3">
    <location>
        <begin position="1"/>
        <end position="30"/>
    </location>
</feature>
<dbReference type="CDD" id="cd10148">
    <property type="entry name" value="CsoR-like_DUF156"/>
    <property type="match status" value="1"/>
</dbReference>